<dbReference type="InterPro" id="IPR001494">
    <property type="entry name" value="Importin-beta_N"/>
</dbReference>
<dbReference type="GO" id="GO:0006606">
    <property type="term" value="P:protein import into nucleus"/>
    <property type="evidence" value="ECO:0007669"/>
    <property type="project" value="TreeGrafter"/>
</dbReference>
<comment type="subcellular location">
    <subcellularLocation>
        <location evidence="2">Cytoplasm</location>
    </subcellularLocation>
    <subcellularLocation>
        <location evidence="1">Nucleus</location>
    </subcellularLocation>
</comment>
<evidence type="ECO:0000256" key="4">
    <source>
        <dbReference type="ARBA" id="ARBA00022490"/>
    </source>
</evidence>
<dbReference type="InterPro" id="IPR011989">
    <property type="entry name" value="ARM-like"/>
</dbReference>
<dbReference type="PROSITE" id="PS50166">
    <property type="entry name" value="IMPORTIN_B_NT"/>
    <property type="match status" value="1"/>
</dbReference>
<dbReference type="PANTHER" id="PTHR10997:SF18">
    <property type="entry name" value="D-IMPORTIN 7_RANBP7"/>
    <property type="match status" value="1"/>
</dbReference>
<dbReference type="OrthoDB" id="760868at2759"/>
<reference evidence="9 10" key="1">
    <citation type="submission" date="2016-05" db="EMBL/GenBank/DDBJ databases">
        <title>Nuclear genome of Blastocystis sp. subtype 1 NandII.</title>
        <authorList>
            <person name="Gentekaki E."/>
            <person name="Curtis B."/>
            <person name="Stairs C."/>
            <person name="Eme L."/>
            <person name="Herman E."/>
            <person name="Klimes V."/>
            <person name="Arias M.C."/>
            <person name="Elias M."/>
            <person name="Hilliou F."/>
            <person name="Klute M."/>
            <person name="Malik S.-B."/>
            <person name="Pightling A."/>
            <person name="Rachubinski R."/>
            <person name="Salas D."/>
            <person name="Schlacht A."/>
            <person name="Suga H."/>
            <person name="Archibald J."/>
            <person name="Ball S.G."/>
            <person name="Clark G."/>
            <person name="Dacks J."/>
            <person name="Van Der Giezen M."/>
            <person name="Tsaousis A."/>
            <person name="Roger A."/>
        </authorList>
    </citation>
    <scope>NUCLEOTIDE SEQUENCE [LARGE SCALE GENOMIC DNA]</scope>
    <source>
        <strain evidence="10">ATCC 50177 / NandII</strain>
    </source>
</reference>
<dbReference type="AlphaFoldDB" id="A0A196SB69"/>
<dbReference type="SMART" id="SM00913">
    <property type="entry name" value="IBN_N"/>
    <property type="match status" value="1"/>
</dbReference>
<accession>A0A196SB69</accession>
<evidence type="ECO:0000256" key="2">
    <source>
        <dbReference type="ARBA" id="ARBA00004496"/>
    </source>
</evidence>
<dbReference type="Pfam" id="PF03810">
    <property type="entry name" value="IBN_N"/>
    <property type="match status" value="1"/>
</dbReference>
<evidence type="ECO:0000256" key="3">
    <source>
        <dbReference type="ARBA" id="ARBA00022448"/>
    </source>
</evidence>
<proteinExistence type="predicted"/>
<keyword evidence="10" id="KW-1185">Reference proteome</keyword>
<organism evidence="9 10">
    <name type="scientific">Blastocystis sp. subtype 1 (strain ATCC 50177 / NandII)</name>
    <dbReference type="NCBI Taxonomy" id="478820"/>
    <lineage>
        <taxon>Eukaryota</taxon>
        <taxon>Sar</taxon>
        <taxon>Stramenopiles</taxon>
        <taxon>Bigyra</taxon>
        <taxon>Opalozoa</taxon>
        <taxon>Opalinata</taxon>
        <taxon>Blastocystidae</taxon>
        <taxon>Blastocystis</taxon>
    </lineage>
</organism>
<keyword evidence="3" id="KW-0813">Transport</keyword>
<keyword evidence="7" id="KW-0175">Coiled coil</keyword>
<evidence type="ECO:0000259" key="8">
    <source>
        <dbReference type="PROSITE" id="PS50166"/>
    </source>
</evidence>
<sequence>MDLNTLVNVLTATNNNDNTIRRNAEKALAEMTQAPGFFPCLLSILGNDQFPHSLKLSAAIALKNRLRNRYEDENNLISAEDKAVLKQTLIPVTCMQTDVFVTGLLSVAVEEVARCDFPNQWPEAIGQIESAISSQQDQHFYNAVYVIRSILHCFQYRTDKTPVYLVTKHFFPVFFQWMQAFMAQTPTDASLTVLNLIVKTYYTSLDLTSLEVSFFEVNNFATWVPILCQFITMPPISPDNANPDVSVVEKAALPEWHVKKWAMTCLARINGNLLGIKDKKNPDVCRWVDEYAPQILNLVFAQLNEYKNAAFYYQKLTIQLFVFLKSVVDVARLYRTIKTHMDFIINDVFPKALAITPEERALWVEDPIQFVTQVYDTYYDCSNVRSDAGDFLVYLSKVRANDILNPFLNFLMASFDTYNATAPDKRDYMAKEWMLYALELLSGNLLSKDNIRGNVEKVLVDYVYPEFSSPLGFLRARACRLYSSFRKLDLDPTHLENVVASLIRCLDDPEFPVCVSAAISLQSYLNDESRMNLVRPHIRHVVERFITLLQKVAVEEIMQSFDTVINKFQNELLPLSSEILAVLMAAFQEYKKDNDNDTAMFTAMTTIECISSLVINAVAVPQYYDAVVAQVMPCVMEVLGNQEVDFYDAAMMIVRSIVNYFENSGSTKDMIWQLFPHLLLLVQNSAMDYISSFFCVVDCYLVIDSSDIVDRSFNGKSYLQLLFDFVNESIFDAELGYQEQIYGVGILMIIVQYLYKKVDSVVQPAVEIVQRFVAAKEADIAKLMAEDEEEDIKAFYLEQARDCICRALMVVESALILRPQQTLAFLVSVNYADAYMNSFVTYLDAHESFLATHLALLSLAALFTVPLEALPASYRAQLPLLFMTCLQLMAQLQPLKKQREEAKDEDVDYDDLMDRLNGQNFKQNDWGYAEDCDVMSDDAFDDMDLKHLEEMGCMEGDCTEIDDHLINEVTIIDEVAFLQQAFNACNKQQPQVMNDVMHAVNDETQAFFNQLMMAPASNEVYF</sequence>
<comment type="caution">
    <text evidence="9">The sequence shown here is derived from an EMBL/GenBank/DDBJ whole genome shotgun (WGS) entry which is preliminary data.</text>
</comment>
<keyword evidence="4" id="KW-0963">Cytoplasm</keyword>
<gene>
    <name evidence="9" type="ORF">AV274_5051</name>
</gene>
<dbReference type="SUPFAM" id="SSF48371">
    <property type="entry name" value="ARM repeat"/>
    <property type="match status" value="1"/>
</dbReference>
<dbReference type="STRING" id="478820.A0A196SB69"/>
<keyword evidence="5" id="KW-0653">Protein transport</keyword>
<evidence type="ECO:0000256" key="7">
    <source>
        <dbReference type="SAM" id="Coils"/>
    </source>
</evidence>
<evidence type="ECO:0000313" key="9">
    <source>
        <dbReference type="EMBL" id="OAO13254.1"/>
    </source>
</evidence>
<name>A0A196SB69_BLAHN</name>
<feature type="domain" description="Importin N-terminal" evidence="8">
    <location>
        <begin position="24"/>
        <end position="95"/>
    </location>
</feature>
<feature type="coiled-coil region" evidence="7">
    <location>
        <begin position="885"/>
        <end position="915"/>
    </location>
</feature>
<dbReference type="EMBL" id="LXWW01000430">
    <property type="protein sequence ID" value="OAO13254.1"/>
    <property type="molecule type" value="Genomic_DNA"/>
</dbReference>
<dbReference type="Gene3D" id="1.25.10.10">
    <property type="entry name" value="Leucine-rich Repeat Variant"/>
    <property type="match status" value="1"/>
</dbReference>
<evidence type="ECO:0000256" key="5">
    <source>
        <dbReference type="ARBA" id="ARBA00022927"/>
    </source>
</evidence>
<evidence type="ECO:0000313" key="10">
    <source>
        <dbReference type="Proteomes" id="UP000078348"/>
    </source>
</evidence>
<dbReference type="InterPro" id="IPR016024">
    <property type="entry name" value="ARM-type_fold"/>
</dbReference>
<keyword evidence="6" id="KW-0539">Nucleus</keyword>
<evidence type="ECO:0000256" key="6">
    <source>
        <dbReference type="ARBA" id="ARBA00023242"/>
    </source>
</evidence>
<dbReference type="PANTHER" id="PTHR10997">
    <property type="entry name" value="IMPORTIN-7, 8, 11"/>
    <property type="match status" value="1"/>
</dbReference>
<evidence type="ECO:0000256" key="1">
    <source>
        <dbReference type="ARBA" id="ARBA00004123"/>
    </source>
</evidence>
<protein>
    <submittedName>
        <fullName evidence="9">Importin-7</fullName>
    </submittedName>
</protein>
<dbReference type="GO" id="GO:0031267">
    <property type="term" value="F:small GTPase binding"/>
    <property type="evidence" value="ECO:0007669"/>
    <property type="project" value="InterPro"/>
</dbReference>
<dbReference type="GO" id="GO:0005635">
    <property type="term" value="C:nuclear envelope"/>
    <property type="evidence" value="ECO:0007669"/>
    <property type="project" value="TreeGrafter"/>
</dbReference>
<dbReference type="GO" id="GO:0005829">
    <property type="term" value="C:cytosol"/>
    <property type="evidence" value="ECO:0007669"/>
    <property type="project" value="TreeGrafter"/>
</dbReference>
<dbReference type="Proteomes" id="UP000078348">
    <property type="component" value="Unassembled WGS sequence"/>
</dbReference>